<feature type="region of interest" description="Disordered" evidence="1">
    <location>
        <begin position="262"/>
        <end position="283"/>
    </location>
</feature>
<dbReference type="RefSeq" id="WP_154452165.1">
    <property type="nucleotide sequence ID" value="NZ_CP044328.1"/>
</dbReference>
<protein>
    <submittedName>
        <fullName evidence="3">Uncharacterized protein</fullName>
    </submittedName>
</protein>
<feature type="region of interest" description="Disordered" evidence="1">
    <location>
        <begin position="104"/>
        <end position="169"/>
    </location>
</feature>
<name>A0ABX6EK14_9HYPH</name>
<feature type="compositionally biased region" description="Low complexity" evidence="1">
    <location>
        <begin position="274"/>
        <end position="283"/>
    </location>
</feature>
<accession>A0ABX6EK14</accession>
<sequence length="460" mass="47072">MVLPNDEEPKRVEPSEAPIDFAESPFEPPPSPAVRPKRRSFFGRLAATLLLLVLIAGAAVYAAIAFKDRDERLKVVADYAEPYVDQASGALGGLKDRVHSLIGGTEPAQTTTPLEAPPSESATSDAEAPSAAPPPSTAPTKSAEPAVEPTPLAPPTPAPNAAMESQKTAIESQKAAVAALQSRVDSAEELAQRALRAAEAAQAAASAAKTTAETAAKASPPSVAPAAPAEQGEPGALTASELMTALEGRIDELGNETKALRERFESSKGETRAAPEATAATAAKTPDGPAAIVVVAFALQRELEAGRPYALETKALTRLGADPAALAALSPLAEKGAPTAAQLKMEFAPAAKRIRGLETGASGDLAEHLMKGASKLVRVRPSGQAPTTEAQTVEEKVAHIESALTHGDLAQASAVFAALPEAAQNEAKDFGATLRARVDAGRAADDLLHGAIAALGATKE</sequence>
<keyword evidence="2" id="KW-1133">Transmembrane helix</keyword>
<evidence type="ECO:0000313" key="3">
    <source>
        <dbReference type="EMBL" id="QGM94207.1"/>
    </source>
</evidence>
<organism evidence="3 4">
    <name type="scientific">Methylocystis rosea</name>
    <dbReference type="NCBI Taxonomy" id="173366"/>
    <lineage>
        <taxon>Bacteria</taxon>
        <taxon>Pseudomonadati</taxon>
        <taxon>Pseudomonadota</taxon>
        <taxon>Alphaproteobacteria</taxon>
        <taxon>Hyphomicrobiales</taxon>
        <taxon>Methylocystaceae</taxon>
        <taxon>Methylocystis</taxon>
    </lineage>
</organism>
<feature type="transmembrane region" description="Helical" evidence="2">
    <location>
        <begin position="45"/>
        <end position="66"/>
    </location>
</feature>
<evidence type="ECO:0000313" key="4">
    <source>
        <dbReference type="Proteomes" id="UP000424673"/>
    </source>
</evidence>
<feature type="region of interest" description="Disordered" evidence="1">
    <location>
        <begin position="1"/>
        <end position="34"/>
    </location>
</feature>
<feature type="compositionally biased region" description="Basic and acidic residues" evidence="1">
    <location>
        <begin position="262"/>
        <end position="273"/>
    </location>
</feature>
<feature type="compositionally biased region" description="Low complexity" evidence="1">
    <location>
        <begin position="138"/>
        <end position="150"/>
    </location>
</feature>
<feature type="compositionally biased region" description="Low complexity" evidence="1">
    <location>
        <begin position="117"/>
        <end position="130"/>
    </location>
</feature>
<proteinExistence type="predicted"/>
<keyword evidence="2" id="KW-0812">Transmembrane</keyword>
<dbReference type="Proteomes" id="UP000424673">
    <property type="component" value="Chromosome"/>
</dbReference>
<evidence type="ECO:0000256" key="2">
    <source>
        <dbReference type="SAM" id="Phobius"/>
    </source>
</evidence>
<reference evidence="3 4" key="2">
    <citation type="journal article" date="2021" name="AMB Express">
        <title>Isolation and characterisation of Methylocystis spp. for poly-3-hydroxybutyrate production using waste methane feedstocks.</title>
        <authorList>
            <person name="Rumah B.L."/>
            <person name="Stead C.E."/>
            <person name="Claxton Stevens B.H."/>
            <person name="Minton N.P."/>
            <person name="Grosse-Honebrink A."/>
            <person name="Zhang Y."/>
        </authorList>
    </citation>
    <scope>NUCLEOTIDE SEQUENCE [LARGE SCALE GENOMIC DNA]</scope>
    <source>
        <strain evidence="3 4">BRCS1</strain>
    </source>
</reference>
<feature type="region of interest" description="Disordered" evidence="1">
    <location>
        <begin position="211"/>
        <end position="233"/>
    </location>
</feature>
<keyword evidence="2" id="KW-0472">Membrane</keyword>
<keyword evidence="4" id="KW-1185">Reference proteome</keyword>
<evidence type="ECO:0000256" key="1">
    <source>
        <dbReference type="SAM" id="MobiDB-lite"/>
    </source>
</evidence>
<dbReference type="EMBL" id="CP044328">
    <property type="protein sequence ID" value="QGM94207.1"/>
    <property type="molecule type" value="Genomic_DNA"/>
</dbReference>
<gene>
    <name evidence="3" type="ORF">F7D13_09300</name>
</gene>
<reference evidence="4" key="1">
    <citation type="submission" date="2019-09" db="EMBL/GenBank/DDBJ databases">
        <title>Isolation and complete genome sequencing of Methylocystis species.</title>
        <authorList>
            <person name="Rumah B.L."/>
            <person name="Stead C.E."/>
            <person name="Stevens B.C."/>
            <person name="Minton N.P."/>
            <person name="Grosse-Honebrink A."/>
            <person name="Zhang Y."/>
        </authorList>
    </citation>
    <scope>NUCLEOTIDE SEQUENCE [LARGE SCALE GENOMIC DNA]</scope>
    <source>
        <strain evidence="4">BRCS1</strain>
    </source>
</reference>